<dbReference type="EMBL" id="BLWD01000001">
    <property type="protein sequence ID" value="GFN01927.1"/>
    <property type="molecule type" value="Genomic_DNA"/>
</dbReference>
<feature type="region of interest" description="Disordered" evidence="1">
    <location>
        <begin position="1"/>
        <end position="44"/>
    </location>
</feature>
<dbReference type="Proteomes" id="UP000498740">
    <property type="component" value="Unassembled WGS sequence"/>
</dbReference>
<evidence type="ECO:0000256" key="1">
    <source>
        <dbReference type="SAM" id="MobiDB-lite"/>
    </source>
</evidence>
<protein>
    <submittedName>
        <fullName evidence="2">Uncharacterized protein</fullName>
    </submittedName>
</protein>
<evidence type="ECO:0000313" key="2">
    <source>
        <dbReference type="EMBL" id="GFN01927.1"/>
    </source>
</evidence>
<comment type="caution">
    <text evidence="2">The sequence shown here is derived from an EMBL/GenBank/DDBJ whole genome shotgun (WGS) entry which is preliminary data.</text>
</comment>
<reference evidence="2 3" key="1">
    <citation type="submission" date="2020-05" db="EMBL/GenBank/DDBJ databases">
        <title>Whole genome shotgun sequence of Streptomyces microflavus NBRC 13062.</title>
        <authorList>
            <person name="Komaki H."/>
            <person name="Tamura T."/>
        </authorList>
    </citation>
    <scope>NUCLEOTIDE SEQUENCE [LARGE SCALE GENOMIC DNA]</scope>
    <source>
        <strain evidence="2 3">NBRC 13062</strain>
    </source>
</reference>
<name>A0A7J0CJM5_STRMI</name>
<evidence type="ECO:0000313" key="3">
    <source>
        <dbReference type="Proteomes" id="UP000498740"/>
    </source>
</evidence>
<accession>A0A7J0CJM5</accession>
<organism evidence="2 3">
    <name type="scientific">Streptomyces microflavus</name>
    <name type="common">Streptomyces lipmanii</name>
    <dbReference type="NCBI Taxonomy" id="1919"/>
    <lineage>
        <taxon>Bacteria</taxon>
        <taxon>Bacillati</taxon>
        <taxon>Actinomycetota</taxon>
        <taxon>Actinomycetes</taxon>
        <taxon>Kitasatosporales</taxon>
        <taxon>Streptomycetaceae</taxon>
        <taxon>Streptomyces</taxon>
    </lineage>
</organism>
<proteinExistence type="predicted"/>
<sequence length="100" mass="10704">MRVKTFLRAEPLLGAGPSGVPGQKEHPVRQRSGGEASGQLLRAEKPTAVARGVRAYRLTHCHGLSLGPRRGEPVQRLGGEAFAVRKHEHPPARQGVACLS</sequence>
<gene>
    <name evidence="2" type="ORF">Smic_04830</name>
</gene>
<dbReference type="AlphaFoldDB" id="A0A7J0CJM5"/>